<dbReference type="AlphaFoldDB" id="A0ABD6CB68"/>
<organism evidence="1 2">
    <name type="scientific">Halorientalis brevis</name>
    <dbReference type="NCBI Taxonomy" id="1126241"/>
    <lineage>
        <taxon>Archaea</taxon>
        <taxon>Methanobacteriati</taxon>
        <taxon>Methanobacteriota</taxon>
        <taxon>Stenosarchaea group</taxon>
        <taxon>Halobacteria</taxon>
        <taxon>Halobacteriales</taxon>
        <taxon>Haloarculaceae</taxon>
        <taxon>Halorientalis</taxon>
    </lineage>
</organism>
<dbReference type="EMBL" id="JBHUDJ010000002">
    <property type="protein sequence ID" value="MFD1586512.1"/>
    <property type="molecule type" value="Genomic_DNA"/>
</dbReference>
<name>A0ABD6CB68_9EURY</name>
<gene>
    <name evidence="1" type="ORF">ACFR9U_05930</name>
</gene>
<evidence type="ECO:0000313" key="2">
    <source>
        <dbReference type="Proteomes" id="UP001597119"/>
    </source>
</evidence>
<dbReference type="Proteomes" id="UP001597119">
    <property type="component" value="Unassembled WGS sequence"/>
</dbReference>
<comment type="caution">
    <text evidence="1">The sequence shown here is derived from an EMBL/GenBank/DDBJ whole genome shotgun (WGS) entry which is preliminary data.</text>
</comment>
<protein>
    <recommendedName>
        <fullName evidence="3">C2H2-type domain-containing protein</fullName>
    </recommendedName>
</protein>
<dbReference type="RefSeq" id="WP_247379560.1">
    <property type="nucleotide sequence ID" value="NZ_JALLGV010000007.1"/>
</dbReference>
<accession>A0ABD6CB68</accession>
<keyword evidence="2" id="KW-1185">Reference proteome</keyword>
<reference evidence="1 2" key="1">
    <citation type="journal article" date="2019" name="Int. J. Syst. Evol. Microbiol.">
        <title>The Global Catalogue of Microorganisms (GCM) 10K type strain sequencing project: providing services to taxonomists for standard genome sequencing and annotation.</title>
        <authorList>
            <consortium name="The Broad Institute Genomics Platform"/>
            <consortium name="The Broad Institute Genome Sequencing Center for Infectious Disease"/>
            <person name="Wu L."/>
            <person name="Ma J."/>
        </authorList>
    </citation>
    <scope>NUCLEOTIDE SEQUENCE [LARGE SCALE GENOMIC DNA]</scope>
    <source>
        <strain evidence="1 2">CGMCC 1.12125</strain>
    </source>
</reference>
<dbReference type="InterPro" id="IPR055964">
    <property type="entry name" value="DUF7542"/>
</dbReference>
<sequence length="72" mass="7650">MSTHRATVTCPSCDLEETFEKLQAARTCIENHRAETGHDPAWELHGLSSGVERAGEAAGVCGVPGSDEPLTE</sequence>
<proteinExistence type="predicted"/>
<evidence type="ECO:0000313" key="1">
    <source>
        <dbReference type="EMBL" id="MFD1586512.1"/>
    </source>
</evidence>
<dbReference type="Pfam" id="PF24398">
    <property type="entry name" value="DUF7542"/>
    <property type="match status" value="1"/>
</dbReference>
<evidence type="ECO:0008006" key="3">
    <source>
        <dbReference type="Google" id="ProtNLM"/>
    </source>
</evidence>